<dbReference type="STRING" id="590646.G3B5M2"/>
<evidence type="ECO:0000256" key="5">
    <source>
        <dbReference type="ARBA" id="ARBA00022454"/>
    </source>
</evidence>
<sequence length="535" mass="61414">MSETRIRHGKEQNKNIQRAVYEEWLRMVADNKINQKNSWSFGLIDYLYDLSMKPIDNFQRASVILDGCIKIYSSRVDSAATETGTLLSGLSTNFSFEPIVEETAELITEERPLISRKRNVRRESTLVKSFQEIKVKAIETQLMIDPIFKKTLSYFDEGGAKSLLLNILTTDSSGRVIFDSAYPGTNEQVNGNNSYICLNKISMMLIKGRPLESLGICHSIKALKDLIHREDQEVISIPSSDLLYEFSGDEEGYSDNEVCDDNISIEVGLDVQGIPDYELMDYFNNTIKFGATGKESWKVQKYKQNKAHNRVQVSSPKPNRSDLIDFRAYRSFEEEAAFEDEIFQTSSAKISIPVMHRNKGNFSNNHCLIVDEKIDAKNLIELFTKKTRLLPTFNKISPVQLQQKPHENNEEAYTDAYFDEPSRLLNEITREDIEDLHKSYIEEFSQPLSSQISSNLISKLNYEKISKRIDIRHIKDLIMGNLDNGKSFRELTENIPRNLNGSTSVYFICLLHLCNECNLTLEKVSMEDLKIYKNT</sequence>
<evidence type="ECO:0000256" key="8">
    <source>
        <dbReference type="ARBA" id="ARBA00022776"/>
    </source>
</evidence>
<keyword evidence="10" id="KW-0131">Cell cycle</keyword>
<dbReference type="Pfam" id="PF05786">
    <property type="entry name" value="Cnd2"/>
    <property type="match status" value="1"/>
</dbReference>
<dbReference type="eggNOG" id="KOG2328">
    <property type="taxonomic scope" value="Eukaryota"/>
</dbReference>
<evidence type="ECO:0000313" key="11">
    <source>
        <dbReference type="EMBL" id="EGV63261.1"/>
    </source>
</evidence>
<evidence type="ECO:0000256" key="3">
    <source>
        <dbReference type="ARBA" id="ARBA00009471"/>
    </source>
</evidence>
<dbReference type="PANTHER" id="PTHR13108">
    <property type="entry name" value="CONDENSIN COMPLEX SUBUNIT 2"/>
    <property type="match status" value="1"/>
</dbReference>
<evidence type="ECO:0000256" key="10">
    <source>
        <dbReference type="ARBA" id="ARBA00023306"/>
    </source>
</evidence>
<evidence type="ECO:0000256" key="2">
    <source>
        <dbReference type="ARBA" id="ARBA00004496"/>
    </source>
</evidence>
<dbReference type="EMBL" id="GL996524">
    <property type="protein sequence ID" value="EGV63261.1"/>
    <property type="molecule type" value="Genomic_DNA"/>
</dbReference>
<accession>G3B5M2</accession>
<keyword evidence="12" id="KW-1185">Reference proteome</keyword>
<dbReference type="GO" id="GO:0051301">
    <property type="term" value="P:cell division"/>
    <property type="evidence" value="ECO:0007669"/>
    <property type="project" value="UniProtKB-KW"/>
</dbReference>
<evidence type="ECO:0000256" key="6">
    <source>
        <dbReference type="ARBA" id="ARBA00022490"/>
    </source>
</evidence>
<dbReference type="InterPro" id="IPR022816">
    <property type="entry name" value="Condensin_barren_su2"/>
</dbReference>
<reference evidence="11 12" key="1">
    <citation type="journal article" date="2011" name="Proc. Natl. Acad. Sci. U.S.A.">
        <title>Comparative genomics of xylose-fermenting fungi for enhanced biofuel production.</title>
        <authorList>
            <person name="Wohlbach D.J."/>
            <person name="Kuo A."/>
            <person name="Sato T.K."/>
            <person name="Potts K.M."/>
            <person name="Salamov A.A."/>
            <person name="LaButti K.M."/>
            <person name="Sun H."/>
            <person name="Clum A."/>
            <person name="Pangilinan J.L."/>
            <person name="Lindquist E.A."/>
            <person name="Lucas S."/>
            <person name="Lapidus A."/>
            <person name="Jin M."/>
            <person name="Gunawan C."/>
            <person name="Balan V."/>
            <person name="Dale B.E."/>
            <person name="Jeffries T.W."/>
            <person name="Zinkel R."/>
            <person name="Barry K.W."/>
            <person name="Grigoriev I.V."/>
            <person name="Gasch A.P."/>
        </authorList>
    </citation>
    <scope>NUCLEOTIDE SEQUENCE [LARGE SCALE GENOMIC DNA]</scope>
    <source>
        <strain evidence="12">ATCC 10573 / BCRC 21748 / CBS 615 / JCM 9827 / NBRC 10315 / NRRL Y-1498 / VKM Y-70</strain>
    </source>
</reference>
<keyword evidence="8" id="KW-0498">Mitosis</keyword>
<gene>
    <name evidence="11" type="ORF">CANTEDRAFT_135088</name>
</gene>
<evidence type="ECO:0000256" key="1">
    <source>
        <dbReference type="ARBA" id="ARBA00004286"/>
    </source>
</evidence>
<keyword evidence="5" id="KW-0158">Chromosome</keyword>
<dbReference type="PANTHER" id="PTHR13108:SF9">
    <property type="entry name" value="CONDENSIN COMPLEX SUBUNIT 2"/>
    <property type="match status" value="1"/>
</dbReference>
<evidence type="ECO:0000313" key="12">
    <source>
        <dbReference type="Proteomes" id="UP000000707"/>
    </source>
</evidence>
<dbReference type="Proteomes" id="UP000000707">
    <property type="component" value="Unassembled WGS sequence"/>
</dbReference>
<proteinExistence type="inferred from homology"/>
<dbReference type="HOGENOM" id="CLU_010510_0_1_1"/>
<dbReference type="GO" id="GO:0005737">
    <property type="term" value="C:cytoplasm"/>
    <property type="evidence" value="ECO:0007669"/>
    <property type="project" value="UniProtKB-SubCell"/>
</dbReference>
<keyword evidence="7" id="KW-0132">Cell division</keyword>
<name>G3B5M2_CANTC</name>
<dbReference type="GO" id="GO:0007076">
    <property type="term" value="P:mitotic chromosome condensation"/>
    <property type="evidence" value="ECO:0007669"/>
    <property type="project" value="InterPro"/>
</dbReference>
<dbReference type="GO" id="GO:0003682">
    <property type="term" value="F:chromatin binding"/>
    <property type="evidence" value="ECO:0007669"/>
    <property type="project" value="TreeGrafter"/>
</dbReference>
<keyword evidence="6" id="KW-0963">Cytoplasm</keyword>
<organism evidence="12">
    <name type="scientific">Candida tenuis (strain ATCC 10573 / BCRC 21748 / CBS 615 / JCM 9827 / NBRC 10315 / NRRL Y-1498 / VKM Y-70)</name>
    <name type="common">Yeast</name>
    <name type="synonym">Yamadazyma tenuis</name>
    <dbReference type="NCBI Taxonomy" id="590646"/>
    <lineage>
        <taxon>Eukaryota</taxon>
        <taxon>Fungi</taxon>
        <taxon>Dikarya</taxon>
        <taxon>Ascomycota</taxon>
        <taxon>Saccharomycotina</taxon>
        <taxon>Pichiomycetes</taxon>
        <taxon>Debaryomycetaceae</taxon>
        <taxon>Yamadazyma</taxon>
    </lineage>
</organism>
<dbReference type="AlphaFoldDB" id="G3B5M2"/>
<comment type="subcellular location">
    <subcellularLocation>
        <location evidence="1">Chromosome</location>
    </subcellularLocation>
    <subcellularLocation>
        <location evidence="2">Cytoplasm</location>
    </subcellularLocation>
</comment>
<dbReference type="OrthoDB" id="362021at2759"/>
<dbReference type="GO" id="GO:0000796">
    <property type="term" value="C:condensin complex"/>
    <property type="evidence" value="ECO:0007669"/>
    <property type="project" value="InterPro"/>
</dbReference>
<comment type="similarity">
    <text evidence="3">Belongs to the CND2 (condensin subunit 2) family.</text>
</comment>
<evidence type="ECO:0000256" key="9">
    <source>
        <dbReference type="ARBA" id="ARBA00023067"/>
    </source>
</evidence>
<protein>
    <recommendedName>
        <fullName evidence="4">Condensin complex subunit 2</fullName>
    </recommendedName>
</protein>
<evidence type="ECO:0000256" key="4">
    <source>
        <dbReference type="ARBA" id="ARBA00016065"/>
    </source>
</evidence>
<keyword evidence="9" id="KW-0226">DNA condensation</keyword>
<evidence type="ECO:0000256" key="7">
    <source>
        <dbReference type="ARBA" id="ARBA00022618"/>
    </source>
</evidence>